<dbReference type="AlphaFoldDB" id="A0A0F9S107"/>
<dbReference type="SUPFAM" id="SSF55729">
    <property type="entry name" value="Acyl-CoA N-acyltransferases (Nat)"/>
    <property type="match status" value="1"/>
</dbReference>
<dbReference type="EMBL" id="LAZR01003010">
    <property type="protein sequence ID" value="KKN23048.1"/>
    <property type="molecule type" value="Genomic_DNA"/>
</dbReference>
<organism evidence="1">
    <name type="scientific">marine sediment metagenome</name>
    <dbReference type="NCBI Taxonomy" id="412755"/>
    <lineage>
        <taxon>unclassified sequences</taxon>
        <taxon>metagenomes</taxon>
        <taxon>ecological metagenomes</taxon>
    </lineage>
</organism>
<comment type="caution">
    <text evidence="1">The sequence shown here is derived from an EMBL/GenBank/DDBJ whole genome shotgun (WGS) entry which is preliminary data.</text>
</comment>
<evidence type="ECO:0008006" key="2">
    <source>
        <dbReference type="Google" id="ProtNLM"/>
    </source>
</evidence>
<protein>
    <recommendedName>
        <fullName evidence="2">N-acetyltransferase domain-containing protein</fullName>
    </recommendedName>
</protein>
<evidence type="ECO:0000313" key="1">
    <source>
        <dbReference type="EMBL" id="KKN23048.1"/>
    </source>
</evidence>
<dbReference type="Gene3D" id="3.40.630.30">
    <property type="match status" value="1"/>
</dbReference>
<gene>
    <name evidence="1" type="ORF">LCGC14_0908910</name>
</gene>
<proteinExistence type="predicted"/>
<name>A0A0F9S107_9ZZZZ</name>
<accession>A0A0F9S107</accession>
<reference evidence="1" key="1">
    <citation type="journal article" date="2015" name="Nature">
        <title>Complex archaea that bridge the gap between prokaryotes and eukaryotes.</title>
        <authorList>
            <person name="Spang A."/>
            <person name="Saw J.H."/>
            <person name="Jorgensen S.L."/>
            <person name="Zaremba-Niedzwiedzka K."/>
            <person name="Martijn J."/>
            <person name="Lind A.E."/>
            <person name="van Eijk R."/>
            <person name="Schleper C."/>
            <person name="Guy L."/>
            <person name="Ettema T.J."/>
        </authorList>
    </citation>
    <scope>NUCLEOTIDE SEQUENCE</scope>
</reference>
<sequence>MTTDTLVKFEENCIVSHVCHEPEGDFERSIRLMPLSIKNLKKFWEQASQYRTLFNEEIKGDFKKFLDIFLYYDARDQIQTRGLFWVLDDFAGVYYMTRIVPGVDALCHVNMLDGRFKGREEISKKLLLHAFEAYGFHRLTVQVPVYIKPNVIRFIRNLGFVSEGRLRGLVYYHDKWFDVFSFGIFKDEIKLKR</sequence>
<dbReference type="InterPro" id="IPR016181">
    <property type="entry name" value="Acyl_CoA_acyltransferase"/>
</dbReference>